<reference evidence="1" key="1">
    <citation type="submission" date="2007-11" db="EMBL/GenBank/DDBJ databases">
        <authorList>
            <person name="Fulton L."/>
            <person name="Clifton S."/>
            <person name="Fulton B."/>
            <person name="Xu J."/>
            <person name="Minx P."/>
            <person name="Pepin K.H."/>
            <person name="Johnson M."/>
            <person name="Thiruvilangam P."/>
            <person name="Bhonagiri V."/>
            <person name="Nash W.E."/>
            <person name="Mardis E.R."/>
            <person name="Wilson R.K."/>
        </authorList>
    </citation>
    <scope>NUCLEOTIDE SEQUENCE [LARGE SCALE GENOMIC DNA]</scope>
    <source>
        <strain evidence="1">DSM 17241</strain>
    </source>
</reference>
<sequence length="51" mass="6158">MAPEMGAMFLSLILSRYIFCQIKSYIIQKLPKYFYIANISLRIVHLYFDFF</sequence>
<evidence type="ECO:0000313" key="1">
    <source>
        <dbReference type="EMBL" id="EDS10202.1"/>
    </source>
</evidence>
<protein>
    <submittedName>
        <fullName evidence="1">Uncharacterized protein</fullName>
    </submittedName>
</protein>
<evidence type="ECO:0000313" key="2">
    <source>
        <dbReference type="Proteomes" id="UP000003803"/>
    </source>
</evidence>
<dbReference type="EMBL" id="ABGD02000024">
    <property type="protein sequence ID" value="EDS10202.1"/>
    <property type="molecule type" value="Genomic_DNA"/>
</dbReference>
<dbReference type="Proteomes" id="UP000003803">
    <property type="component" value="Unassembled WGS sequence"/>
</dbReference>
<dbReference type="AlphaFoldDB" id="B0PE13"/>
<keyword evidence="2" id="KW-1185">Reference proteome</keyword>
<reference evidence="1" key="2">
    <citation type="submission" date="2013-09" db="EMBL/GenBank/DDBJ databases">
        <title>Draft genome sequence of Anaerotruncus colihominis(DSM 17241).</title>
        <authorList>
            <person name="Sudarsanam P."/>
            <person name="Ley R."/>
            <person name="Guruge J."/>
            <person name="Turnbaugh P.J."/>
            <person name="Mahowald M."/>
            <person name="Liep D."/>
            <person name="Gordon J."/>
        </authorList>
    </citation>
    <scope>NUCLEOTIDE SEQUENCE</scope>
    <source>
        <strain evidence="1">DSM 17241</strain>
    </source>
</reference>
<comment type="caution">
    <text evidence="1">The sequence shown here is derived from an EMBL/GenBank/DDBJ whole genome shotgun (WGS) entry which is preliminary data.</text>
</comment>
<gene>
    <name evidence="1" type="ORF">ANACOL_02798</name>
</gene>
<proteinExistence type="predicted"/>
<name>B0PE13_9FIRM</name>
<organism evidence="1 2">
    <name type="scientific">Anaerotruncus colihominis DSM 17241</name>
    <dbReference type="NCBI Taxonomy" id="445972"/>
    <lineage>
        <taxon>Bacteria</taxon>
        <taxon>Bacillati</taxon>
        <taxon>Bacillota</taxon>
        <taxon>Clostridia</taxon>
        <taxon>Eubacteriales</taxon>
        <taxon>Oscillospiraceae</taxon>
        <taxon>Anaerotruncus</taxon>
    </lineage>
</organism>
<dbReference type="HOGENOM" id="CLU_3094898_0_0_9"/>
<accession>B0PE13</accession>